<evidence type="ECO:0000313" key="2">
    <source>
        <dbReference type="EMBL" id="CUO62383.1"/>
    </source>
</evidence>
<evidence type="ECO:0008006" key="4">
    <source>
        <dbReference type="Google" id="ProtNLM"/>
    </source>
</evidence>
<feature type="transmembrane region" description="Helical" evidence="1">
    <location>
        <begin position="85"/>
        <end position="103"/>
    </location>
</feature>
<accession>A0A174GJ67</accession>
<keyword evidence="1" id="KW-0472">Membrane</keyword>
<gene>
    <name evidence="2" type="ORF">ERS852470_02876</name>
</gene>
<dbReference type="EMBL" id="CYZV01000035">
    <property type="protein sequence ID" value="CUO62383.1"/>
    <property type="molecule type" value="Genomic_DNA"/>
</dbReference>
<name>A0A174GJ67_9CLOT</name>
<proteinExistence type="predicted"/>
<organism evidence="2 3">
    <name type="scientific">Clostridium disporicum</name>
    <dbReference type="NCBI Taxonomy" id="84024"/>
    <lineage>
        <taxon>Bacteria</taxon>
        <taxon>Bacillati</taxon>
        <taxon>Bacillota</taxon>
        <taxon>Clostridia</taxon>
        <taxon>Eubacteriales</taxon>
        <taxon>Clostridiaceae</taxon>
        <taxon>Clostridium</taxon>
    </lineage>
</organism>
<sequence length="251" mass="28343">MKSLRIAKMNIQSVMKSVMVYYLIFIAIVMALCIGNYVGGLKSTMSGIEFATVIFLFVCGLNSFKSNFYFAKSNGISRRTFIKGLLISSIPLALIMSIIDIIINRANNIFIRNPTLYDMAYGNLVDGMNNVFNGMWVQSNSFTTILNTILFQFSFYLVAYIVGIVINMIYYRSNKYVKVIVSVIPVVFIIFSGNFSIRNPGLTMKINKFLDYIFGFNPVNVFACILTFLILVVVLSGIAFLLIRKAVIKER</sequence>
<feature type="transmembrane region" description="Helical" evidence="1">
    <location>
        <begin position="217"/>
        <end position="243"/>
    </location>
</feature>
<reference evidence="2 3" key="1">
    <citation type="submission" date="2015-09" db="EMBL/GenBank/DDBJ databases">
        <authorList>
            <consortium name="Pathogen Informatics"/>
        </authorList>
    </citation>
    <scope>NUCLEOTIDE SEQUENCE [LARGE SCALE GENOMIC DNA]</scope>
    <source>
        <strain evidence="2 3">2789STDY5834855</strain>
    </source>
</reference>
<dbReference type="RefSeq" id="WP_055277575.1">
    <property type="nucleotide sequence ID" value="NZ_CYZV01000035.1"/>
</dbReference>
<feature type="transmembrane region" description="Helical" evidence="1">
    <location>
        <begin position="45"/>
        <end position="64"/>
    </location>
</feature>
<keyword evidence="1" id="KW-0812">Transmembrane</keyword>
<keyword evidence="1" id="KW-1133">Transmembrane helix</keyword>
<feature type="transmembrane region" description="Helical" evidence="1">
    <location>
        <begin position="177"/>
        <end position="197"/>
    </location>
</feature>
<dbReference type="Proteomes" id="UP000095558">
    <property type="component" value="Unassembled WGS sequence"/>
</dbReference>
<feature type="transmembrane region" description="Helical" evidence="1">
    <location>
        <begin position="20"/>
        <end position="39"/>
    </location>
</feature>
<feature type="transmembrane region" description="Helical" evidence="1">
    <location>
        <begin position="149"/>
        <end position="170"/>
    </location>
</feature>
<evidence type="ECO:0000256" key="1">
    <source>
        <dbReference type="SAM" id="Phobius"/>
    </source>
</evidence>
<evidence type="ECO:0000313" key="3">
    <source>
        <dbReference type="Proteomes" id="UP000095558"/>
    </source>
</evidence>
<dbReference type="OrthoDB" id="1852297at2"/>
<dbReference type="AlphaFoldDB" id="A0A174GJ67"/>
<protein>
    <recommendedName>
        <fullName evidence="4">ABC-2 family transporter protein</fullName>
    </recommendedName>
</protein>